<keyword evidence="2" id="KW-1185">Reference proteome</keyword>
<reference evidence="1 2" key="1">
    <citation type="journal article" date="2021" name="Elife">
        <title>Chloroplast acquisition without the gene transfer in kleptoplastic sea slugs, Plakobranchus ocellatus.</title>
        <authorList>
            <person name="Maeda T."/>
            <person name="Takahashi S."/>
            <person name="Yoshida T."/>
            <person name="Shimamura S."/>
            <person name="Takaki Y."/>
            <person name="Nagai Y."/>
            <person name="Toyoda A."/>
            <person name="Suzuki Y."/>
            <person name="Arimoto A."/>
            <person name="Ishii H."/>
            <person name="Satoh N."/>
            <person name="Nishiyama T."/>
            <person name="Hasebe M."/>
            <person name="Maruyama T."/>
            <person name="Minagawa J."/>
            <person name="Obokata J."/>
            <person name="Shigenobu S."/>
        </authorList>
    </citation>
    <scope>NUCLEOTIDE SEQUENCE [LARGE SCALE GENOMIC DNA]</scope>
</reference>
<dbReference type="EMBL" id="BLXT01001388">
    <property type="protein sequence ID" value="GFN85235.1"/>
    <property type="molecule type" value="Genomic_DNA"/>
</dbReference>
<gene>
    <name evidence="1" type="ORF">PoB_001174100</name>
</gene>
<comment type="caution">
    <text evidence="1">The sequence shown here is derived from an EMBL/GenBank/DDBJ whole genome shotgun (WGS) entry which is preliminary data.</text>
</comment>
<dbReference type="AlphaFoldDB" id="A0AAV3YD39"/>
<protein>
    <submittedName>
        <fullName evidence="1">Uncharacterized protein</fullName>
    </submittedName>
</protein>
<name>A0AAV3YD39_9GAST</name>
<evidence type="ECO:0000313" key="2">
    <source>
        <dbReference type="Proteomes" id="UP000735302"/>
    </source>
</evidence>
<organism evidence="1 2">
    <name type="scientific">Plakobranchus ocellatus</name>
    <dbReference type="NCBI Taxonomy" id="259542"/>
    <lineage>
        <taxon>Eukaryota</taxon>
        <taxon>Metazoa</taxon>
        <taxon>Spiralia</taxon>
        <taxon>Lophotrochozoa</taxon>
        <taxon>Mollusca</taxon>
        <taxon>Gastropoda</taxon>
        <taxon>Heterobranchia</taxon>
        <taxon>Euthyneura</taxon>
        <taxon>Panpulmonata</taxon>
        <taxon>Sacoglossa</taxon>
        <taxon>Placobranchoidea</taxon>
        <taxon>Plakobranchidae</taxon>
        <taxon>Plakobranchus</taxon>
    </lineage>
</organism>
<proteinExistence type="predicted"/>
<dbReference type="Proteomes" id="UP000735302">
    <property type="component" value="Unassembled WGS sequence"/>
</dbReference>
<accession>A0AAV3YD39</accession>
<sequence length="75" mass="8496">MYHNWCGSLHGDPCHPRLLPKTKMALSNHEAGKRFILTFGEYATRYAEVVLRQKTDAETLAEAVVDIYSQLAPHP</sequence>
<evidence type="ECO:0000313" key="1">
    <source>
        <dbReference type="EMBL" id="GFN85235.1"/>
    </source>
</evidence>